<evidence type="ECO:0008006" key="3">
    <source>
        <dbReference type="Google" id="ProtNLM"/>
    </source>
</evidence>
<dbReference type="Pfam" id="PF11625">
    <property type="entry name" value="DUF3253"/>
    <property type="match status" value="1"/>
</dbReference>
<dbReference type="SUPFAM" id="SSF46785">
    <property type="entry name" value="Winged helix' DNA-binding domain"/>
    <property type="match status" value="1"/>
</dbReference>
<keyword evidence="2" id="KW-1185">Reference proteome</keyword>
<reference evidence="2" key="1">
    <citation type="journal article" date="2019" name="Int. J. Syst. Evol. Microbiol.">
        <title>The Global Catalogue of Microorganisms (GCM) 10K type strain sequencing project: providing services to taxonomists for standard genome sequencing and annotation.</title>
        <authorList>
            <consortium name="The Broad Institute Genomics Platform"/>
            <consortium name="The Broad Institute Genome Sequencing Center for Infectious Disease"/>
            <person name="Wu L."/>
            <person name="Ma J."/>
        </authorList>
    </citation>
    <scope>NUCLEOTIDE SEQUENCE [LARGE SCALE GENOMIC DNA]</scope>
    <source>
        <strain evidence="2">JCM 17564</strain>
    </source>
</reference>
<sequence length="91" mass="9746">MTADARTTTLAMLANRKPAYTICPSEVARALASGENWRAAMPEVHSAVDCLLDEGAIRLSWKGQQLVSRAGPYRIGIAAAQTDRSCKPATD</sequence>
<dbReference type="InterPro" id="IPR036390">
    <property type="entry name" value="WH_DNA-bd_sf"/>
</dbReference>
<comment type="caution">
    <text evidence="1">The sequence shown here is derived from an EMBL/GenBank/DDBJ whole genome shotgun (WGS) entry which is preliminary data.</text>
</comment>
<gene>
    <name evidence="1" type="ORF">GCM10022281_17470</name>
</gene>
<protein>
    <recommendedName>
        <fullName evidence="3">DUF3253 domain-containing protein</fullName>
    </recommendedName>
</protein>
<dbReference type="RefSeq" id="WP_344696690.1">
    <property type="nucleotide sequence ID" value="NZ_BAABBR010000001.1"/>
</dbReference>
<evidence type="ECO:0000313" key="2">
    <source>
        <dbReference type="Proteomes" id="UP001424459"/>
    </source>
</evidence>
<dbReference type="InterPro" id="IPR036388">
    <property type="entry name" value="WH-like_DNA-bd_sf"/>
</dbReference>
<proteinExistence type="predicted"/>
<accession>A0ABP7U7K5</accession>
<dbReference type="InterPro" id="IPR021660">
    <property type="entry name" value="DUF3253"/>
</dbReference>
<name>A0ABP7U7K5_9SPHN</name>
<dbReference type="Gene3D" id="1.10.10.10">
    <property type="entry name" value="Winged helix-like DNA-binding domain superfamily/Winged helix DNA-binding domain"/>
    <property type="match status" value="1"/>
</dbReference>
<dbReference type="Proteomes" id="UP001424459">
    <property type="component" value="Unassembled WGS sequence"/>
</dbReference>
<dbReference type="EMBL" id="BAABBR010000001">
    <property type="protein sequence ID" value="GAA4037335.1"/>
    <property type="molecule type" value="Genomic_DNA"/>
</dbReference>
<organism evidence="1 2">
    <name type="scientific">Sphingomonas rosea</name>
    <dbReference type="NCBI Taxonomy" id="335605"/>
    <lineage>
        <taxon>Bacteria</taxon>
        <taxon>Pseudomonadati</taxon>
        <taxon>Pseudomonadota</taxon>
        <taxon>Alphaproteobacteria</taxon>
        <taxon>Sphingomonadales</taxon>
        <taxon>Sphingomonadaceae</taxon>
        <taxon>Sphingomonas</taxon>
    </lineage>
</organism>
<evidence type="ECO:0000313" key="1">
    <source>
        <dbReference type="EMBL" id="GAA4037335.1"/>
    </source>
</evidence>